<organism evidence="3 4">
    <name type="scientific">candidate division WOR_3 bacterium SM23_42</name>
    <dbReference type="NCBI Taxonomy" id="1703779"/>
    <lineage>
        <taxon>Bacteria</taxon>
        <taxon>Bacteria division WOR-3</taxon>
    </lineage>
</organism>
<comment type="caution">
    <text evidence="3">The sequence shown here is derived from an EMBL/GenBank/DDBJ whole genome shotgun (WGS) entry which is preliminary data.</text>
</comment>
<dbReference type="EMBL" id="LJUJ01000023">
    <property type="protein sequence ID" value="KPK62882.1"/>
    <property type="molecule type" value="Genomic_DNA"/>
</dbReference>
<accession>A0A0S8FRY6</accession>
<dbReference type="STRING" id="1703779.AMJ83_09440"/>
<reference evidence="3 4" key="1">
    <citation type="journal article" date="2015" name="Microbiome">
        <title>Genomic resolution of linkages in carbon, nitrogen, and sulfur cycling among widespread estuary sediment bacteria.</title>
        <authorList>
            <person name="Baker B.J."/>
            <person name="Lazar C.S."/>
            <person name="Teske A.P."/>
            <person name="Dick G.J."/>
        </authorList>
    </citation>
    <scope>NUCLEOTIDE SEQUENCE [LARGE SCALE GENOMIC DNA]</scope>
    <source>
        <strain evidence="3">SM23_42</strain>
    </source>
</reference>
<dbReference type="PANTHER" id="PTHR43405:SF1">
    <property type="entry name" value="GLYCOSYL HYDROLASE DIGH"/>
    <property type="match status" value="1"/>
</dbReference>
<dbReference type="InterPro" id="IPR052177">
    <property type="entry name" value="Divisome_Glycosyl_Hydrolase"/>
</dbReference>
<feature type="domain" description="Glycosyl hydrolase-like 10" evidence="2">
    <location>
        <begin position="37"/>
        <end position="288"/>
    </location>
</feature>
<evidence type="ECO:0000313" key="4">
    <source>
        <dbReference type="Proteomes" id="UP000051373"/>
    </source>
</evidence>
<sequence length="353" mass="41423">MPILTLLLVCSLDVRGIWIPRWSIDDHHTVFTRLEGEFNHVFLQIFALGEAYYPSGYAPTKIRDDAWLNAFLDEAHRRGIKVSAWLNVLYSWGYAPRTQDQIHPANLHPNWFVHDNRQESILGFSVDELRRRGIEGYYLAPGNRQVRNYIFMVVDEILSKYDFDGIHLDYMRYPARTFTHDVALRSNFMRKYCVDPDDFSLSNFKQRLGQWGIADLDDLWREFVRDDLTSFVEELRMRIKSEKPRTLLSVAVKADYMTARTDFYQDWPRWINSNLVDFVCLMAYQKNIEGVLNRTLGVVNDPGKVAVGLGIYRLSSDQIKTQVRQVANRPFAGVVFFSYEELRKNRAFLNAFY</sequence>
<dbReference type="InterPro" id="IPR003790">
    <property type="entry name" value="GHL10"/>
</dbReference>
<dbReference type="AlphaFoldDB" id="A0A0S8FRY6"/>
<proteinExistence type="predicted"/>
<evidence type="ECO:0000256" key="1">
    <source>
        <dbReference type="ARBA" id="ARBA00022729"/>
    </source>
</evidence>
<evidence type="ECO:0000313" key="3">
    <source>
        <dbReference type="EMBL" id="KPK62882.1"/>
    </source>
</evidence>
<evidence type="ECO:0000259" key="2">
    <source>
        <dbReference type="Pfam" id="PF02638"/>
    </source>
</evidence>
<dbReference type="Pfam" id="PF02638">
    <property type="entry name" value="GHL10"/>
    <property type="match status" value="1"/>
</dbReference>
<keyword evidence="1" id="KW-0732">Signal</keyword>
<dbReference type="Proteomes" id="UP000051373">
    <property type="component" value="Unassembled WGS sequence"/>
</dbReference>
<protein>
    <recommendedName>
        <fullName evidence="2">Glycosyl hydrolase-like 10 domain-containing protein</fullName>
    </recommendedName>
</protein>
<dbReference type="InterPro" id="IPR017853">
    <property type="entry name" value="GH"/>
</dbReference>
<dbReference type="SUPFAM" id="SSF51445">
    <property type="entry name" value="(Trans)glycosidases"/>
    <property type="match status" value="2"/>
</dbReference>
<name>A0A0S8FRY6_UNCW3</name>
<gene>
    <name evidence="3" type="ORF">AMJ83_09440</name>
</gene>
<dbReference type="PANTHER" id="PTHR43405">
    <property type="entry name" value="GLYCOSYL HYDROLASE DIGH"/>
    <property type="match status" value="1"/>
</dbReference>
<dbReference type="Gene3D" id="3.20.20.80">
    <property type="entry name" value="Glycosidases"/>
    <property type="match status" value="1"/>
</dbReference>